<keyword evidence="8" id="KW-1003">Cell membrane</keyword>
<dbReference type="Gene3D" id="2.60.15.10">
    <property type="entry name" value="F0F1 ATP synthase delta/epsilon subunit, N-terminal"/>
    <property type="match status" value="1"/>
</dbReference>
<keyword evidence="5 8" id="KW-0406">Ion transport</keyword>
<name>A0A069BI36_BURPE</name>
<dbReference type="EMBL" id="JQIM01000008">
    <property type="protein sequence ID" value="KGX16117.1"/>
    <property type="molecule type" value="Genomic_DNA"/>
</dbReference>
<dbReference type="GO" id="GO:0012505">
    <property type="term" value="C:endomembrane system"/>
    <property type="evidence" value="ECO:0007669"/>
    <property type="project" value="UniProtKB-SubCell"/>
</dbReference>
<dbReference type="HAMAP" id="MF_00530">
    <property type="entry name" value="ATP_synth_epsil_bac"/>
    <property type="match status" value="1"/>
</dbReference>
<dbReference type="GeneID" id="93064179"/>
<dbReference type="RefSeq" id="WP_004188221.1">
    <property type="nucleotide sequence ID" value="NZ_AP028072.1"/>
</dbReference>
<keyword evidence="7 8" id="KW-0139">CF(1)</keyword>
<dbReference type="CDD" id="cd12152">
    <property type="entry name" value="F1-ATPase_delta"/>
    <property type="match status" value="1"/>
</dbReference>
<gene>
    <name evidence="8" type="primary">atpC</name>
    <name evidence="11" type="ORF">CWD88_05705</name>
    <name evidence="10" type="ORF">Y036_5589</name>
</gene>
<keyword evidence="8" id="KW-0066">ATP synthesis</keyword>
<evidence type="ECO:0000313" key="11">
    <source>
        <dbReference type="EMBL" id="PJO66996.1"/>
    </source>
</evidence>
<comment type="caution">
    <text evidence="10">The sequence shown here is derived from an EMBL/GenBank/DDBJ whole genome shotgun (WGS) entry which is preliminary data.</text>
</comment>
<dbReference type="InterPro" id="IPR001469">
    <property type="entry name" value="ATP_synth_F1_dsu/esu"/>
</dbReference>
<dbReference type="InterPro" id="IPR020546">
    <property type="entry name" value="ATP_synth_F1_dsu/esu_N"/>
</dbReference>
<keyword evidence="6 8" id="KW-0472">Membrane</keyword>
<evidence type="ECO:0000256" key="4">
    <source>
        <dbReference type="ARBA" id="ARBA00022448"/>
    </source>
</evidence>
<accession>A0A069BI36</accession>
<evidence type="ECO:0000313" key="10">
    <source>
        <dbReference type="EMBL" id="KGX16117.1"/>
    </source>
</evidence>
<evidence type="ECO:0000256" key="8">
    <source>
        <dbReference type="HAMAP-Rule" id="MF_00530"/>
    </source>
</evidence>
<evidence type="ECO:0000256" key="6">
    <source>
        <dbReference type="ARBA" id="ARBA00023136"/>
    </source>
</evidence>
<keyword evidence="4 8" id="KW-0813">Transport</keyword>
<dbReference type="SMR" id="A0A069BI36"/>
<evidence type="ECO:0000313" key="12">
    <source>
        <dbReference type="Proteomes" id="UP000030475"/>
    </source>
</evidence>
<proteinExistence type="inferred from homology"/>
<feature type="domain" description="ATP synthase F1 complex delta/epsilon subunit N-terminal" evidence="9">
    <location>
        <begin position="5"/>
        <end position="86"/>
    </location>
</feature>
<keyword evidence="11" id="KW-0378">Hydrolase</keyword>
<dbReference type="SUPFAM" id="SSF51344">
    <property type="entry name" value="Epsilon subunit of F1F0-ATP synthase N-terminal domain"/>
    <property type="match status" value="1"/>
</dbReference>
<evidence type="ECO:0000256" key="7">
    <source>
        <dbReference type="ARBA" id="ARBA00023196"/>
    </source>
</evidence>
<comment type="function">
    <text evidence="1 8">Produces ATP from ADP in the presence of a proton gradient across the membrane.</text>
</comment>
<dbReference type="GO" id="GO:0046933">
    <property type="term" value="F:proton-transporting ATP synthase activity, rotational mechanism"/>
    <property type="evidence" value="ECO:0007669"/>
    <property type="project" value="UniProtKB-UniRule"/>
</dbReference>
<dbReference type="Proteomes" id="UP000231878">
    <property type="component" value="Unassembled WGS sequence"/>
</dbReference>
<dbReference type="NCBIfam" id="TIGR03166">
    <property type="entry name" value="alt_F1F0_F1_eps"/>
    <property type="match status" value="1"/>
</dbReference>
<dbReference type="GO" id="GO:0045259">
    <property type="term" value="C:proton-transporting ATP synthase complex"/>
    <property type="evidence" value="ECO:0007669"/>
    <property type="project" value="UniProtKB-KW"/>
</dbReference>
<organism evidence="10 12">
    <name type="scientific">Burkholderia pseudomallei</name>
    <name type="common">Pseudomonas pseudomallei</name>
    <dbReference type="NCBI Taxonomy" id="28450"/>
    <lineage>
        <taxon>Bacteria</taxon>
        <taxon>Pseudomonadati</taxon>
        <taxon>Pseudomonadota</taxon>
        <taxon>Betaproteobacteria</taxon>
        <taxon>Burkholderiales</taxon>
        <taxon>Burkholderiaceae</taxon>
        <taxon>Burkholderia</taxon>
        <taxon>pseudomallei group</taxon>
    </lineage>
</organism>
<dbReference type="AlphaFoldDB" id="A0A069BI36"/>
<evidence type="ECO:0000256" key="1">
    <source>
        <dbReference type="ARBA" id="ARBA00003543"/>
    </source>
</evidence>
<dbReference type="GO" id="GO:0005524">
    <property type="term" value="F:ATP binding"/>
    <property type="evidence" value="ECO:0007669"/>
    <property type="project" value="UniProtKB-UniRule"/>
</dbReference>
<keyword evidence="8" id="KW-0375">Hydrogen ion transport</keyword>
<evidence type="ECO:0000313" key="13">
    <source>
        <dbReference type="Proteomes" id="UP000231878"/>
    </source>
</evidence>
<reference evidence="10 12" key="1">
    <citation type="submission" date="2014-08" db="EMBL/GenBank/DDBJ databases">
        <authorList>
            <person name="Bunnell A."/>
            <person name="Chain P.S."/>
            <person name="Chertkov O."/>
            <person name="Currie B.J."/>
            <person name="Daligault H.E."/>
            <person name="Davenport K.W."/>
            <person name="Davis C."/>
            <person name="Gleasner C.D."/>
            <person name="Johnson S.L."/>
            <person name="Kaestli M."/>
            <person name="Koren S."/>
            <person name="Kunde Y.A."/>
            <person name="Mayo M."/>
            <person name="McMurry K.K."/>
            <person name="Price E.P."/>
            <person name="Reitenga K.G."/>
            <person name="Robison R."/>
            <person name="Rosovitz M.J."/>
            <person name="Sarovich D.S."/>
            <person name="Teshima H."/>
        </authorList>
    </citation>
    <scope>NUCLEOTIDE SEQUENCE [LARGE SCALE GENOMIC DNA]</scope>
    <source>
        <strain evidence="10 12">MSHR44</strain>
    </source>
</reference>
<dbReference type="Proteomes" id="UP000030475">
    <property type="component" value="Unassembled WGS sequence"/>
</dbReference>
<dbReference type="GO" id="GO:0016787">
    <property type="term" value="F:hydrolase activity"/>
    <property type="evidence" value="ECO:0007669"/>
    <property type="project" value="UniProtKB-KW"/>
</dbReference>
<dbReference type="EMBL" id="PHRB01000004">
    <property type="protein sequence ID" value="PJO66996.1"/>
    <property type="molecule type" value="Genomic_DNA"/>
</dbReference>
<dbReference type="GO" id="GO:0005886">
    <property type="term" value="C:plasma membrane"/>
    <property type="evidence" value="ECO:0007669"/>
    <property type="project" value="UniProtKB-SubCell"/>
</dbReference>
<evidence type="ECO:0000259" key="9">
    <source>
        <dbReference type="Pfam" id="PF02823"/>
    </source>
</evidence>
<dbReference type="InterPro" id="IPR036771">
    <property type="entry name" value="ATPsynth_dsu/esu_N"/>
</dbReference>
<comment type="subunit">
    <text evidence="8">F-type ATPases have 2 components, CF(1) - the catalytic core - and CF(0) - the membrane proton channel. CF(1) has five subunits: alpha(3), beta(3), gamma(1), delta(1), epsilon(1). CF(0) has three main subunits: a, b and c.</text>
</comment>
<comment type="subcellular location">
    <subcellularLocation>
        <location evidence="8">Cell membrane</location>
        <topology evidence="8">Peripheral membrane protein</topology>
    </subcellularLocation>
    <subcellularLocation>
        <location evidence="2">Endomembrane system</location>
        <topology evidence="2">Peripheral membrane protein</topology>
    </subcellularLocation>
</comment>
<sequence length="151" mass="16466">MGAELRVTIATPARVCVDDLPIVSLRAEDASGAFGIRAGHVDFVTLLRASVVRWRTADGATHYAALDGGVLRVTRGARIEIACRDAVLGESLAELEAVVRGVRATQLDEKRRARVDETRLHAQAVRRLLTYLRPEHAKDGVHAPLKPETLE</sequence>
<protein>
    <recommendedName>
        <fullName evidence="8">ATP synthase epsilon chain</fullName>
    </recommendedName>
    <alternativeName>
        <fullName evidence="8">ATP synthase F1 sector epsilon subunit</fullName>
    </alternativeName>
    <alternativeName>
        <fullName evidence="8">F-ATPase epsilon subunit</fullName>
    </alternativeName>
</protein>
<evidence type="ECO:0000256" key="5">
    <source>
        <dbReference type="ARBA" id="ARBA00023065"/>
    </source>
</evidence>
<evidence type="ECO:0000256" key="3">
    <source>
        <dbReference type="ARBA" id="ARBA00005712"/>
    </source>
</evidence>
<reference evidence="11 13" key="2">
    <citation type="submission" date="2017-11" db="EMBL/GenBank/DDBJ databases">
        <title>Molecular characterization of Burkholderia pseudomallei and closely related isolates from Vietnam.</title>
        <authorList>
            <person name="Ustinov D.V."/>
            <person name="Antonov A.S."/>
            <person name="Avdusheva E.F."/>
            <person name="Shpak I.M."/>
            <person name="Zakharova I.B."/>
            <person name="Thi L.A."/>
            <person name="Teteryatnikova N."/>
            <person name="Lopasteyskaya Y.A."/>
            <person name="Kuzyutina J.A."/>
            <person name="Ngo T.N."/>
            <person name="Victorov D.V."/>
        </authorList>
    </citation>
    <scope>NUCLEOTIDE SEQUENCE [LARGE SCALE GENOMIC DNA]</scope>
    <source>
        <strain evidence="11 13">V1512</strain>
    </source>
</reference>
<dbReference type="InterPro" id="IPR024037">
    <property type="entry name" value="Alt_ATP_synth_F1_esu"/>
</dbReference>
<dbReference type="NCBIfam" id="NF009981">
    <property type="entry name" value="PRK13447.1"/>
    <property type="match status" value="1"/>
</dbReference>
<dbReference type="OMA" id="LPHRLDC"/>
<comment type="similarity">
    <text evidence="3 8">Belongs to the ATPase epsilon chain family.</text>
</comment>
<dbReference type="Pfam" id="PF02823">
    <property type="entry name" value="ATP-synt_DE_N"/>
    <property type="match status" value="1"/>
</dbReference>
<evidence type="ECO:0000256" key="2">
    <source>
        <dbReference type="ARBA" id="ARBA00004184"/>
    </source>
</evidence>